<name>A0ACC0KR62_CHOFU</name>
<accession>A0ACC0KR62</accession>
<protein>
    <submittedName>
        <fullName evidence="1">Uncharacterized protein</fullName>
    </submittedName>
</protein>
<comment type="caution">
    <text evidence="1">The sequence shown here is derived from an EMBL/GenBank/DDBJ whole genome shotgun (WGS) entry which is preliminary data.</text>
</comment>
<dbReference type="EMBL" id="CM046118">
    <property type="protein sequence ID" value="KAI8438788.1"/>
    <property type="molecule type" value="Genomic_DNA"/>
</dbReference>
<sequence>MSAIRTYFKEEAKVQMLVLAHPKPSDFYLSVWQTTRSAVPLLIWRALLFLASLGIVLSSLILYIIDSPNVGYWFIYLTHWGITINTFATGFALAVSVRCYFYGPLTAVQEELNPGLDIAIHGLNSLVMFGLLMSASQPSRIKGNKYIYPVIDWSSPGPTIGVVALTGLMLIVLHFMVMGMAVGRDALASRLFHDSVTVHVEEGVPLRQRPSLRVLVQPSSGARAAPPVRACVRAPRPSPRRAAPP</sequence>
<evidence type="ECO:0000313" key="1">
    <source>
        <dbReference type="EMBL" id="KAI8438788.1"/>
    </source>
</evidence>
<proteinExistence type="predicted"/>
<reference evidence="1 2" key="1">
    <citation type="journal article" date="2022" name="Genome Biol. Evol.">
        <title>The Spruce Budworm Genome: Reconstructing the Evolutionary History of Antifreeze Proteins.</title>
        <authorList>
            <person name="Beliveau C."/>
            <person name="Gagne P."/>
            <person name="Picq S."/>
            <person name="Vernygora O."/>
            <person name="Keeling C.I."/>
            <person name="Pinkney K."/>
            <person name="Doucet D."/>
            <person name="Wen F."/>
            <person name="Johnston J.S."/>
            <person name="Maaroufi H."/>
            <person name="Boyle B."/>
            <person name="Laroche J."/>
            <person name="Dewar K."/>
            <person name="Juretic N."/>
            <person name="Blackburn G."/>
            <person name="Nisole A."/>
            <person name="Brunet B."/>
            <person name="Brandao M."/>
            <person name="Lumley L."/>
            <person name="Duan J."/>
            <person name="Quan G."/>
            <person name="Lucarotti C.J."/>
            <person name="Roe A.D."/>
            <person name="Sperling F.A.H."/>
            <person name="Levesque R.C."/>
            <person name="Cusson M."/>
        </authorList>
    </citation>
    <scope>NUCLEOTIDE SEQUENCE [LARGE SCALE GENOMIC DNA]</scope>
    <source>
        <strain evidence="1">Glfc:IPQL:Cfum</strain>
    </source>
</reference>
<keyword evidence="2" id="KW-1185">Reference proteome</keyword>
<gene>
    <name evidence="1" type="ORF">MSG28_011171</name>
</gene>
<dbReference type="Proteomes" id="UP001064048">
    <property type="component" value="Chromosome 18"/>
</dbReference>
<evidence type="ECO:0000313" key="2">
    <source>
        <dbReference type="Proteomes" id="UP001064048"/>
    </source>
</evidence>
<organism evidence="1 2">
    <name type="scientific">Choristoneura fumiferana</name>
    <name type="common">Spruce budworm moth</name>
    <name type="synonym">Archips fumiferana</name>
    <dbReference type="NCBI Taxonomy" id="7141"/>
    <lineage>
        <taxon>Eukaryota</taxon>
        <taxon>Metazoa</taxon>
        <taxon>Ecdysozoa</taxon>
        <taxon>Arthropoda</taxon>
        <taxon>Hexapoda</taxon>
        <taxon>Insecta</taxon>
        <taxon>Pterygota</taxon>
        <taxon>Neoptera</taxon>
        <taxon>Endopterygota</taxon>
        <taxon>Lepidoptera</taxon>
        <taxon>Glossata</taxon>
        <taxon>Ditrysia</taxon>
        <taxon>Tortricoidea</taxon>
        <taxon>Tortricidae</taxon>
        <taxon>Tortricinae</taxon>
        <taxon>Choristoneura</taxon>
    </lineage>
</organism>